<dbReference type="GO" id="GO:0016887">
    <property type="term" value="F:ATP hydrolysis activity"/>
    <property type="evidence" value="ECO:0007669"/>
    <property type="project" value="InterPro"/>
</dbReference>
<dbReference type="GO" id="GO:0005524">
    <property type="term" value="F:ATP binding"/>
    <property type="evidence" value="ECO:0007669"/>
    <property type="project" value="UniProtKB-KW"/>
</dbReference>
<dbReference type="InterPro" id="IPR003439">
    <property type="entry name" value="ABC_transporter-like_ATP-bd"/>
</dbReference>
<gene>
    <name evidence="11" type="ORF">AOC33_07900</name>
</gene>
<evidence type="ECO:0000256" key="9">
    <source>
        <dbReference type="ARBA" id="ARBA00023136"/>
    </source>
</evidence>
<keyword evidence="7 11" id="KW-0067">ATP-binding</keyword>
<evidence type="ECO:0000313" key="12">
    <source>
        <dbReference type="Proteomes" id="UP000215188"/>
    </source>
</evidence>
<dbReference type="Proteomes" id="UP000215188">
    <property type="component" value="Unassembled WGS sequence"/>
</dbReference>
<dbReference type="OrthoDB" id="9802772at2"/>
<dbReference type="RefSeq" id="WP_089516480.1">
    <property type="nucleotide sequence ID" value="NZ_NJGG01000003.1"/>
</dbReference>
<dbReference type="PANTHER" id="PTHR43297:SF14">
    <property type="entry name" value="ATPASE AAA-TYPE CORE DOMAIN-CONTAINING PROTEIN"/>
    <property type="match status" value="1"/>
</dbReference>
<evidence type="ECO:0000259" key="10">
    <source>
        <dbReference type="PROSITE" id="PS50893"/>
    </source>
</evidence>
<dbReference type="SUPFAM" id="SSF52540">
    <property type="entry name" value="P-loop containing nucleoside triphosphate hydrolases"/>
    <property type="match status" value="2"/>
</dbReference>
<dbReference type="NCBIfam" id="NF008453">
    <property type="entry name" value="PRK11308.1"/>
    <property type="match status" value="2"/>
</dbReference>
<dbReference type="SMART" id="SM00382">
    <property type="entry name" value="AAA"/>
    <property type="match status" value="2"/>
</dbReference>
<comment type="subcellular location">
    <subcellularLocation>
        <location evidence="1">Cell inner membrane</location>
        <topology evidence="1">Peripheral membrane protein</topology>
    </subcellularLocation>
</comment>
<evidence type="ECO:0000256" key="7">
    <source>
        <dbReference type="ARBA" id="ARBA00022840"/>
    </source>
</evidence>
<dbReference type="InterPro" id="IPR027417">
    <property type="entry name" value="P-loop_NTPase"/>
</dbReference>
<dbReference type="Pfam" id="PF00005">
    <property type="entry name" value="ABC_tran"/>
    <property type="match status" value="2"/>
</dbReference>
<dbReference type="Gene3D" id="3.40.50.300">
    <property type="entry name" value="P-loop containing nucleotide triphosphate hydrolases"/>
    <property type="match status" value="2"/>
</dbReference>
<reference evidence="11 12" key="1">
    <citation type="submission" date="2017-06" db="EMBL/GenBank/DDBJ databases">
        <title>Reclassification of a Polynucleobacter cosmopolitanus strain isolated from tropical Lake Victoria as Polynucleobacter victoriensis comb. nov.</title>
        <authorList>
            <person name="Hahn M.W."/>
        </authorList>
    </citation>
    <scope>NUCLEOTIDE SEQUENCE [LARGE SCALE GENOMIC DNA]</scope>
    <source>
        <strain evidence="11 12">MWH-MoIso2</strain>
    </source>
</reference>
<evidence type="ECO:0000256" key="8">
    <source>
        <dbReference type="ARBA" id="ARBA00022967"/>
    </source>
</evidence>
<sequence length="541" mass="59804">MNQEDFNLIDINHLNLSFGRKTVISDFSLKIKAGERIAIVGESGSGKTLTGLSIMGLLPEGANITGEINCQINQKSQNLLALSEAEMRSIRGKDIAMIFQEPMTALNPLYTVGNQIMEAVQCHEPTLSNYVCQQRAIELLERTGIPQAAERFSYYPHQLSGGQRQRAMIAMALACKPRLLIADEPTTALDPSLRIQILDLLKDLQEDAKSHGGMAVILITHDLNMVRHFAQRVAVMYQGKLLECKSTEEVFSQPDHPYTNSLVNSKPVRNVLPLVPIAPVLLKAEQVSVAYPQAGKGTLGGSFGRGIQQFIRGFHFSDLWKREYQQVVKDVSLELRQGETLGLIGESGSGKSTLAMALLDLLGQTGAKVSGQVEVLGHDWLKLNVSERSRLRASFQVIFQDPFGSLSPRMTVGQIVGEGLSLHQADLSPDARKAKVIDVLKEVGLDRTAYSRYPHEFSGGQRQRIAIARALILKPQILVLDEPTSALDVTIQKQILALLSDLQHKYNMAYLLISHDLEVVEAMSHRVITLKKGKQIKHQEL</sequence>
<dbReference type="PANTHER" id="PTHR43297">
    <property type="entry name" value="OLIGOPEPTIDE TRANSPORT ATP-BINDING PROTEIN APPD"/>
    <property type="match status" value="1"/>
</dbReference>
<dbReference type="InterPro" id="IPR017871">
    <property type="entry name" value="ABC_transporter-like_CS"/>
</dbReference>
<dbReference type="NCBIfam" id="NF007739">
    <property type="entry name" value="PRK10419.1"/>
    <property type="match status" value="2"/>
</dbReference>
<keyword evidence="6" id="KW-0547">Nucleotide-binding</keyword>
<dbReference type="CDD" id="cd03257">
    <property type="entry name" value="ABC_NikE_OppD_transporters"/>
    <property type="match status" value="2"/>
</dbReference>
<organism evidence="11 12">
    <name type="scientific">Polynucleobacter cosmopolitanus</name>
    <dbReference type="NCBI Taxonomy" id="351345"/>
    <lineage>
        <taxon>Bacteria</taxon>
        <taxon>Pseudomonadati</taxon>
        <taxon>Pseudomonadota</taxon>
        <taxon>Betaproteobacteria</taxon>
        <taxon>Burkholderiales</taxon>
        <taxon>Burkholderiaceae</taxon>
        <taxon>Polynucleobacter</taxon>
    </lineage>
</organism>
<dbReference type="PROSITE" id="PS00211">
    <property type="entry name" value="ABC_TRANSPORTER_1"/>
    <property type="match status" value="2"/>
</dbReference>
<evidence type="ECO:0000256" key="6">
    <source>
        <dbReference type="ARBA" id="ARBA00022741"/>
    </source>
</evidence>
<evidence type="ECO:0000256" key="5">
    <source>
        <dbReference type="ARBA" id="ARBA00022519"/>
    </source>
</evidence>
<feature type="domain" description="ABC transporter" evidence="10">
    <location>
        <begin position="6"/>
        <end position="263"/>
    </location>
</feature>
<evidence type="ECO:0000256" key="1">
    <source>
        <dbReference type="ARBA" id="ARBA00004417"/>
    </source>
</evidence>
<evidence type="ECO:0000313" key="11">
    <source>
        <dbReference type="EMBL" id="OXL14436.1"/>
    </source>
</evidence>
<keyword evidence="12" id="KW-1185">Reference proteome</keyword>
<dbReference type="PROSITE" id="PS50893">
    <property type="entry name" value="ABC_TRANSPORTER_2"/>
    <property type="match status" value="2"/>
</dbReference>
<evidence type="ECO:0000256" key="2">
    <source>
        <dbReference type="ARBA" id="ARBA00005417"/>
    </source>
</evidence>
<comment type="caution">
    <text evidence="11">The sequence shown here is derived from an EMBL/GenBank/DDBJ whole genome shotgun (WGS) entry which is preliminary data.</text>
</comment>
<dbReference type="InterPro" id="IPR050388">
    <property type="entry name" value="ABC_Ni/Peptide_Import"/>
</dbReference>
<dbReference type="FunFam" id="3.40.50.300:FF:000016">
    <property type="entry name" value="Oligopeptide ABC transporter ATP-binding component"/>
    <property type="match status" value="1"/>
</dbReference>
<keyword evidence="5" id="KW-0997">Cell inner membrane</keyword>
<comment type="similarity">
    <text evidence="2">Belongs to the ABC transporter superfamily.</text>
</comment>
<dbReference type="InterPro" id="IPR003593">
    <property type="entry name" value="AAA+_ATPase"/>
</dbReference>
<proteinExistence type="inferred from homology"/>
<name>A0A229FQY2_9BURK</name>
<dbReference type="EMBL" id="NJGG01000003">
    <property type="protein sequence ID" value="OXL14436.1"/>
    <property type="molecule type" value="Genomic_DNA"/>
</dbReference>
<feature type="domain" description="ABC transporter" evidence="10">
    <location>
        <begin position="311"/>
        <end position="541"/>
    </location>
</feature>
<keyword evidence="8" id="KW-1278">Translocase</keyword>
<evidence type="ECO:0000256" key="4">
    <source>
        <dbReference type="ARBA" id="ARBA00022475"/>
    </source>
</evidence>
<keyword evidence="3" id="KW-0813">Transport</keyword>
<accession>A0A229FQY2</accession>
<evidence type="ECO:0000256" key="3">
    <source>
        <dbReference type="ARBA" id="ARBA00022448"/>
    </source>
</evidence>
<protein>
    <submittedName>
        <fullName evidence="11">Microcin ABC transporter ATP-binding protein</fullName>
    </submittedName>
</protein>
<dbReference type="GO" id="GO:0055085">
    <property type="term" value="P:transmembrane transport"/>
    <property type="evidence" value="ECO:0007669"/>
    <property type="project" value="UniProtKB-ARBA"/>
</dbReference>
<dbReference type="AlphaFoldDB" id="A0A229FQY2"/>
<keyword evidence="4" id="KW-1003">Cell membrane</keyword>
<keyword evidence="9" id="KW-0472">Membrane</keyword>
<dbReference type="GO" id="GO:0005886">
    <property type="term" value="C:plasma membrane"/>
    <property type="evidence" value="ECO:0007669"/>
    <property type="project" value="UniProtKB-SubCell"/>
</dbReference>